<accession>A0A6J5QKK2</accession>
<dbReference type="GO" id="GO:0005524">
    <property type="term" value="F:ATP binding"/>
    <property type="evidence" value="ECO:0007669"/>
    <property type="project" value="InterPro"/>
</dbReference>
<evidence type="ECO:0000259" key="2">
    <source>
        <dbReference type="PROSITE" id="PS51194"/>
    </source>
</evidence>
<evidence type="ECO:0000313" key="6">
    <source>
        <dbReference type="EMBL" id="CAB4202737.1"/>
    </source>
</evidence>
<evidence type="ECO:0000313" key="5">
    <source>
        <dbReference type="EMBL" id="CAB4184242.1"/>
    </source>
</evidence>
<dbReference type="EMBL" id="LR797319">
    <property type="protein sequence ID" value="CAB4202737.1"/>
    <property type="molecule type" value="Genomic_DNA"/>
</dbReference>
<dbReference type="EMBL" id="LR797419">
    <property type="protein sequence ID" value="CAB4215053.1"/>
    <property type="molecule type" value="Genomic_DNA"/>
</dbReference>
<dbReference type="InterPro" id="IPR001650">
    <property type="entry name" value="Helicase_C-like"/>
</dbReference>
<keyword evidence="5" id="KW-0347">Helicase</keyword>
<organism evidence="5">
    <name type="scientific">uncultured Caudovirales phage</name>
    <dbReference type="NCBI Taxonomy" id="2100421"/>
    <lineage>
        <taxon>Viruses</taxon>
        <taxon>Duplodnaviria</taxon>
        <taxon>Heunggongvirae</taxon>
        <taxon>Uroviricota</taxon>
        <taxon>Caudoviricetes</taxon>
        <taxon>Peduoviridae</taxon>
        <taxon>Maltschvirus</taxon>
        <taxon>Maltschvirus maltsch</taxon>
    </lineage>
</organism>
<feature type="domain" description="Helicase C-terminal" evidence="2">
    <location>
        <begin position="236"/>
        <end position="374"/>
    </location>
</feature>
<evidence type="ECO:0000313" key="8">
    <source>
        <dbReference type="EMBL" id="CAB5230120.1"/>
    </source>
</evidence>
<dbReference type="Pfam" id="PF00271">
    <property type="entry name" value="Helicase_C"/>
    <property type="match status" value="1"/>
</dbReference>
<dbReference type="GO" id="GO:0016787">
    <property type="term" value="F:hydrolase activity"/>
    <property type="evidence" value="ECO:0007669"/>
    <property type="project" value="InterPro"/>
</dbReference>
<gene>
    <name evidence="4" type="ORF">UFOVP1018_42</name>
    <name evidence="5" type="ORF">UFOVP1105_43</name>
    <name evidence="6" type="ORF">UFOVP1372_33</name>
    <name evidence="7" type="ORF">UFOVP1470_44</name>
    <name evidence="8" type="ORF">UFOVP1557_33</name>
    <name evidence="3" type="ORF">UFOVP939_34</name>
</gene>
<dbReference type="InterPro" id="IPR027417">
    <property type="entry name" value="P-loop_NTPase"/>
</dbReference>
<proteinExistence type="predicted"/>
<protein>
    <submittedName>
        <fullName evidence="5">SSL2 DNA or RNA helicases of superfamily II</fullName>
    </submittedName>
</protein>
<dbReference type="GO" id="GO:0003677">
    <property type="term" value="F:DNA binding"/>
    <property type="evidence" value="ECO:0007669"/>
    <property type="project" value="InterPro"/>
</dbReference>
<evidence type="ECO:0000259" key="1">
    <source>
        <dbReference type="PROSITE" id="PS51192"/>
    </source>
</evidence>
<keyword evidence="5" id="KW-0067">ATP-binding</keyword>
<dbReference type="SMART" id="SM00487">
    <property type="entry name" value="DEXDc"/>
    <property type="match status" value="1"/>
</dbReference>
<dbReference type="GO" id="GO:0004386">
    <property type="term" value="F:helicase activity"/>
    <property type="evidence" value="ECO:0007669"/>
    <property type="project" value="UniProtKB-KW"/>
</dbReference>
<dbReference type="PROSITE" id="PS51192">
    <property type="entry name" value="HELICASE_ATP_BIND_1"/>
    <property type="match status" value="1"/>
</dbReference>
<dbReference type="EMBL" id="LR796966">
    <property type="protein sequence ID" value="CAB4178586.1"/>
    <property type="molecule type" value="Genomic_DNA"/>
</dbReference>
<evidence type="ECO:0000313" key="3">
    <source>
        <dbReference type="EMBL" id="CAB4172665.1"/>
    </source>
</evidence>
<keyword evidence="5" id="KW-0378">Hydrolase</keyword>
<dbReference type="PROSITE" id="PS51194">
    <property type="entry name" value="HELICASE_CTER"/>
    <property type="match status" value="1"/>
</dbReference>
<dbReference type="SUPFAM" id="SSF52540">
    <property type="entry name" value="P-loop containing nucleoside triphosphate hydrolases"/>
    <property type="match status" value="1"/>
</dbReference>
<dbReference type="InterPro" id="IPR006935">
    <property type="entry name" value="Helicase/UvrB_N"/>
</dbReference>
<dbReference type="EMBL" id="LR797054">
    <property type="protein sequence ID" value="CAB4184242.1"/>
    <property type="molecule type" value="Genomic_DNA"/>
</dbReference>
<keyword evidence="5" id="KW-0547">Nucleotide-binding</keyword>
<dbReference type="InterPro" id="IPR014001">
    <property type="entry name" value="Helicase_ATP-bd"/>
</dbReference>
<dbReference type="Gene3D" id="3.40.50.300">
    <property type="entry name" value="P-loop containing nucleotide triphosphate hydrolases"/>
    <property type="match status" value="2"/>
</dbReference>
<sequence>MYSLRPYQHTTINAITEWFCANTNGHPVVVLPTGGGKSIIVASLIQDALQNWPETRILMLTHVKELLEQNHEKMIELWPDAPVGIFSASMRQKVLTEPITFAGIQSIHKHPEKLGHCDLVIIDECHLLNNKQEGKYREFIAALERINPSLRVIGLTATPYRLGQGYLTEGDNALFTDIINPTSIEQLVDDGYLAPLRSKHTRAAIDVSGVHKVAGEYRADELEQAAMKSSKGIAIEVLDRTRDCKSVLVFCAGVDAAVEMAGLLGGECVHGGTPKTEREEKLTRFKTFETKFLTNANILTTGFNHPDLDCIVLARPTMSPGLYVQMAGRGMRIKSHVQHCLVLDFAGAVAQHGPVTQVVPPSKKGGKPGDAPVKTCPGILPDGSECLELIHLSVMICPACGYAFPKKEQKHKLHDDDIMGFSPLEMIVTEWEWRVHISKQSGKEMLKVKYYSAGLSDVAVTEYFPVTHDGYAGDKARGMLAVIANSANAGSLDSEELSCIATVMNHQSKPPKKIQYKRDGKFFRVTGRFWNV</sequence>
<dbReference type="PANTHER" id="PTHR47396:SF1">
    <property type="entry name" value="ATP-DEPENDENT HELICASE IRC3-RELATED"/>
    <property type="match status" value="1"/>
</dbReference>
<name>A0A6J5QKK2_9CAUD</name>
<dbReference type="SMART" id="SM00490">
    <property type="entry name" value="HELICc"/>
    <property type="match status" value="1"/>
</dbReference>
<feature type="domain" description="Helicase ATP-binding" evidence="1">
    <location>
        <begin position="18"/>
        <end position="177"/>
    </location>
</feature>
<reference evidence="5" key="1">
    <citation type="submission" date="2020-05" db="EMBL/GenBank/DDBJ databases">
        <authorList>
            <person name="Chiriac C."/>
            <person name="Salcher M."/>
            <person name="Ghai R."/>
            <person name="Kavagutti S V."/>
        </authorList>
    </citation>
    <scope>NUCLEOTIDE SEQUENCE</scope>
</reference>
<dbReference type="EMBL" id="LR798407">
    <property type="protein sequence ID" value="CAB5230120.1"/>
    <property type="molecule type" value="Genomic_DNA"/>
</dbReference>
<dbReference type="Pfam" id="PF04851">
    <property type="entry name" value="ResIII"/>
    <property type="match status" value="1"/>
</dbReference>
<dbReference type="InterPro" id="IPR050742">
    <property type="entry name" value="Helicase_Restrict-Modif_Enz"/>
</dbReference>
<dbReference type="PANTHER" id="PTHR47396">
    <property type="entry name" value="TYPE I RESTRICTION ENZYME ECOKI R PROTEIN"/>
    <property type="match status" value="1"/>
</dbReference>
<evidence type="ECO:0000313" key="7">
    <source>
        <dbReference type="EMBL" id="CAB4215053.1"/>
    </source>
</evidence>
<evidence type="ECO:0000313" key="4">
    <source>
        <dbReference type="EMBL" id="CAB4178586.1"/>
    </source>
</evidence>
<dbReference type="EMBL" id="LR796887">
    <property type="protein sequence ID" value="CAB4172665.1"/>
    <property type="molecule type" value="Genomic_DNA"/>
</dbReference>